<dbReference type="InterPro" id="IPR051539">
    <property type="entry name" value="T4SS-coupling_protein"/>
</dbReference>
<evidence type="ECO:0000256" key="1">
    <source>
        <dbReference type="ARBA" id="ARBA00004651"/>
    </source>
</evidence>
<dbReference type="Gene3D" id="3.40.50.300">
    <property type="entry name" value="P-loop containing nucleotide triphosphate hydrolases"/>
    <property type="match status" value="2"/>
</dbReference>
<dbReference type="Pfam" id="PF02534">
    <property type="entry name" value="T4SS-DNA_transf"/>
    <property type="match status" value="1"/>
</dbReference>
<evidence type="ECO:0000313" key="10">
    <source>
        <dbReference type="Proteomes" id="UP000199599"/>
    </source>
</evidence>
<dbReference type="Proteomes" id="UP000199599">
    <property type="component" value="Unassembled WGS sequence"/>
</dbReference>
<dbReference type="PANTHER" id="PTHR37937:SF1">
    <property type="entry name" value="CONJUGATIVE TRANSFER: DNA TRANSPORT"/>
    <property type="match status" value="1"/>
</dbReference>
<keyword evidence="5 7" id="KW-1133">Transmembrane helix</keyword>
<gene>
    <name evidence="9" type="ORF">SAMN04487792_1624</name>
</gene>
<evidence type="ECO:0000313" key="9">
    <source>
        <dbReference type="EMBL" id="SFD62197.1"/>
    </source>
</evidence>
<name>A0A1I1TUC2_9LACO</name>
<keyword evidence="6 7" id="KW-0472">Membrane</keyword>
<proteinExistence type="inferred from homology"/>
<evidence type="ECO:0000256" key="2">
    <source>
        <dbReference type="ARBA" id="ARBA00008806"/>
    </source>
</evidence>
<evidence type="ECO:0000256" key="6">
    <source>
        <dbReference type="ARBA" id="ARBA00023136"/>
    </source>
</evidence>
<feature type="domain" description="TraD/TraG TraM recognition site" evidence="8">
    <location>
        <begin position="610"/>
        <end position="727"/>
    </location>
</feature>
<dbReference type="SUPFAM" id="SSF52540">
    <property type="entry name" value="P-loop containing nucleoside triphosphate hydrolases"/>
    <property type="match status" value="1"/>
</dbReference>
<evidence type="ECO:0000256" key="3">
    <source>
        <dbReference type="ARBA" id="ARBA00022475"/>
    </source>
</evidence>
<dbReference type="Pfam" id="PF12696">
    <property type="entry name" value="TraG-D_C"/>
    <property type="match status" value="1"/>
</dbReference>
<dbReference type="InterPro" id="IPR032689">
    <property type="entry name" value="TraG-D_C"/>
</dbReference>
<protein>
    <submittedName>
        <fullName evidence="9">Type IV secretion system protein VirD4</fullName>
    </submittedName>
</protein>
<dbReference type="CDD" id="cd01127">
    <property type="entry name" value="TrwB_TraG_TraD_VirD4"/>
    <property type="match status" value="2"/>
</dbReference>
<dbReference type="PANTHER" id="PTHR37937">
    <property type="entry name" value="CONJUGATIVE TRANSFER: DNA TRANSPORT"/>
    <property type="match status" value="1"/>
</dbReference>
<comment type="subcellular location">
    <subcellularLocation>
        <location evidence="1">Cell membrane</location>
        <topology evidence="1">Multi-pass membrane protein</topology>
    </subcellularLocation>
</comment>
<evidence type="ECO:0000256" key="5">
    <source>
        <dbReference type="ARBA" id="ARBA00022989"/>
    </source>
</evidence>
<feature type="transmembrane region" description="Helical" evidence="7">
    <location>
        <begin position="66"/>
        <end position="85"/>
    </location>
</feature>
<organism evidence="9 10">
    <name type="scientific">Lactobacillus bombicola</name>
    <dbReference type="NCBI Taxonomy" id="1505723"/>
    <lineage>
        <taxon>Bacteria</taxon>
        <taxon>Bacillati</taxon>
        <taxon>Bacillota</taxon>
        <taxon>Bacilli</taxon>
        <taxon>Lactobacillales</taxon>
        <taxon>Lactobacillaceae</taxon>
        <taxon>Lactobacillus</taxon>
    </lineage>
</organism>
<keyword evidence="4 7" id="KW-0812">Transmembrane</keyword>
<dbReference type="STRING" id="1505723.SAMN04487792_1624"/>
<evidence type="ECO:0000259" key="8">
    <source>
        <dbReference type="Pfam" id="PF12696"/>
    </source>
</evidence>
<evidence type="ECO:0000256" key="4">
    <source>
        <dbReference type="ARBA" id="ARBA00022692"/>
    </source>
</evidence>
<dbReference type="NCBIfam" id="NF045973">
    <property type="entry name" value="conju_CD1115"/>
    <property type="match status" value="1"/>
</dbReference>
<dbReference type="GO" id="GO:0005886">
    <property type="term" value="C:plasma membrane"/>
    <property type="evidence" value="ECO:0007669"/>
    <property type="project" value="UniProtKB-SubCell"/>
</dbReference>
<reference evidence="10" key="1">
    <citation type="submission" date="2016-10" db="EMBL/GenBank/DDBJ databases">
        <authorList>
            <person name="Varghese N."/>
            <person name="Submissions S."/>
        </authorList>
    </citation>
    <scope>NUCLEOTIDE SEQUENCE [LARGE SCALE GENOMIC DNA]</scope>
    <source>
        <strain evidence="10">R-53102</strain>
    </source>
</reference>
<comment type="similarity">
    <text evidence="2">Belongs to the VirD4/TraG family.</text>
</comment>
<dbReference type="RefSeq" id="WP_228150132.1">
    <property type="nucleotide sequence ID" value="NZ_CBCRVU010000006.1"/>
</dbReference>
<dbReference type="AlphaFoldDB" id="A0A1I1TUC2"/>
<keyword evidence="3" id="KW-1003">Cell membrane</keyword>
<dbReference type="InterPro" id="IPR027417">
    <property type="entry name" value="P-loop_NTPase"/>
</dbReference>
<dbReference type="InterPro" id="IPR003688">
    <property type="entry name" value="TraG/VirD4"/>
</dbReference>
<evidence type="ECO:0000256" key="7">
    <source>
        <dbReference type="SAM" id="Phobius"/>
    </source>
</evidence>
<dbReference type="EMBL" id="FOMN01000013">
    <property type="protein sequence ID" value="SFD62197.1"/>
    <property type="molecule type" value="Genomic_DNA"/>
</dbReference>
<sequence>MIFQIGIMVGWQDMRTKVTNKTSSKTTKHKIGLFIKKIWFDLEKQLHKPKDDKKVNSSKQTTKIKIIVAILIGLLVFILLIWVFGTAHSIMLQTSKKGYSFIDNGIDFDKAARYAMNFRNLSITSDEMFALVMASGIIGGFLSNKFNYATRKVAYGQKGNSRFTIIKELEDTYVRVPDHLQAQKQENEASFKGYGGFPVAHINKGFFLAKKGYYYLDTSTTHNLIIGTSRSGKGETTIIEMIDLLSRAEKKSSLVINDPKGELYVAGATTLRKRGYDVYLLNLEDGNKGMAFNPLSLIVKNWVQGNIEEAMQLINSLTFMLYNDPKAGQNKWVNDSAQSAVNAMIIALIEFCLNPNNFDDHIPHPEKITLNNIADMLQQLGTVDYAKNPANPYNLSDLLSEYFKHLDQNSIAKKAFGSTSFSDDRGKGSIYSTIDQKLNIFTLKKNAKMTSENTIDLKSIGFPKYLSFKLINPDLEGKIVKLVFKSRRGSIKSTYEMRVNIGGFVEYNFDVKLNNGDYLIISTADNKAQSMFKLKFSKTSKEVEVLPFKKKELSIKQIQMHYSDKPTAVFMKIPDYNPANNVLASIFVNQLYTELARQCSFVAGHKTITRVQMILDEFSNMTPLKNMDSIMTVSAGRNILFTLAIQSLSQLSSKYGNSDSQVIKENCQNLCLIKSTDYKTNKEFAEACGTKTIESSNVSKSLMNTTQNVNVSAEAVPLITTDRVKDLGMGERLILRPLIRQNKYGFKTQAHPIFNTGKTVMPYAHTFLKDEFDVNGNPDLVEELQPHAYLDLDKLSIDWTKLLTWTDRVVYEGGIVQYEHLALNAYENYLNKKHNEQEYEESEENGENSNAQKISIIHKFIKKYHDQLNAEIIGKLEELANDSTSAVTDFIQVIYSNLDEELGQEIGRKFIKIYNELDSKNSENDIENKLKELCD</sequence>
<accession>A0A1I1TUC2</accession>